<evidence type="ECO:0000256" key="18">
    <source>
        <dbReference type="ARBA" id="ARBA00031815"/>
    </source>
</evidence>
<evidence type="ECO:0000256" key="4">
    <source>
        <dbReference type="ARBA" id="ARBA00007762"/>
    </source>
</evidence>
<keyword evidence="12" id="KW-0274">FAD</keyword>
<dbReference type="InterPro" id="IPR032037">
    <property type="entry name" value="MMACHC"/>
</dbReference>
<evidence type="ECO:0000256" key="10">
    <source>
        <dbReference type="ARBA" id="ARBA00022630"/>
    </source>
</evidence>
<dbReference type="GO" id="GO:0031419">
    <property type="term" value="F:cobalamin binding"/>
    <property type="evidence" value="ECO:0007669"/>
    <property type="project" value="UniProtKB-KW"/>
</dbReference>
<dbReference type="PANTHER" id="PTHR31457">
    <property type="entry name" value="METHYLMALONIC ACIDURIA AND HOMOCYSTINURIA TYPE C PROTEIN"/>
    <property type="match status" value="1"/>
</dbReference>
<dbReference type="EC" id="2.5.1.151" evidence="5"/>
<dbReference type="GO" id="GO:0009235">
    <property type="term" value="P:cobalamin metabolic process"/>
    <property type="evidence" value="ECO:0007669"/>
    <property type="project" value="TreeGrafter"/>
</dbReference>
<comment type="catalytic activity">
    <reaction evidence="22">
        <text>apo-[alkylcobalamin reductase] + adenosylcob(III)alamin + glutathione = S-adenosylglutathione + cob(I)alamin-[alkylcobalamin reductase] + H(+)</text>
        <dbReference type="Rhea" id="RHEA:63136"/>
        <dbReference type="Rhea" id="RHEA-COMP:14730"/>
        <dbReference type="Rhea" id="RHEA-COMP:14731"/>
        <dbReference type="ChEBI" id="CHEBI:15378"/>
        <dbReference type="ChEBI" id="CHEBI:18408"/>
        <dbReference type="ChEBI" id="CHEBI:57925"/>
        <dbReference type="ChEBI" id="CHEBI:60488"/>
        <dbReference type="ChEBI" id="CHEBI:83228"/>
        <dbReference type="ChEBI" id="CHEBI:146184"/>
        <dbReference type="EC" id="2.5.1.151"/>
    </reaction>
    <physiologicalReaction direction="left-to-right" evidence="22">
        <dbReference type="Rhea" id="RHEA:63137"/>
    </physiologicalReaction>
</comment>
<keyword evidence="11" id="KW-0288">FMN</keyword>
<organism evidence="24 25">
    <name type="scientific">Pelobates cultripes</name>
    <name type="common">Western spadefoot toad</name>
    <dbReference type="NCBI Taxonomy" id="61616"/>
    <lineage>
        <taxon>Eukaryota</taxon>
        <taxon>Metazoa</taxon>
        <taxon>Chordata</taxon>
        <taxon>Craniata</taxon>
        <taxon>Vertebrata</taxon>
        <taxon>Euteleostomi</taxon>
        <taxon>Amphibia</taxon>
        <taxon>Batrachia</taxon>
        <taxon>Anura</taxon>
        <taxon>Pelobatoidea</taxon>
        <taxon>Pelobatidae</taxon>
        <taxon>Pelobates</taxon>
    </lineage>
</organism>
<name>A0AAD1SX52_PELCU</name>
<evidence type="ECO:0000256" key="7">
    <source>
        <dbReference type="ARBA" id="ARBA00014027"/>
    </source>
</evidence>
<evidence type="ECO:0000256" key="19">
    <source>
        <dbReference type="ARBA" id="ARBA00032650"/>
    </source>
</evidence>
<evidence type="ECO:0000256" key="22">
    <source>
        <dbReference type="ARBA" id="ARBA00048537"/>
    </source>
</evidence>
<dbReference type="PANTHER" id="PTHR31457:SF2">
    <property type="entry name" value="CYANOCOBALAMIN REDUCTASE _ ALKYLCOBALAMIN DEALKYLASE"/>
    <property type="match status" value="1"/>
</dbReference>
<keyword evidence="10" id="KW-0285">Flavoprotein</keyword>
<evidence type="ECO:0000256" key="15">
    <source>
        <dbReference type="ARBA" id="ARBA00023285"/>
    </source>
</evidence>
<protein>
    <recommendedName>
        <fullName evidence="7">Cyanocobalamin reductase / alkylcobalamin dealkylase</fullName>
        <ecNumber evidence="6">1.16.1.6</ecNumber>
        <ecNumber evidence="5">2.5.1.151</ecNumber>
    </recommendedName>
    <alternativeName>
        <fullName evidence="19">Alkylcobalamin:glutathione S-alkyltransferase</fullName>
    </alternativeName>
    <alternativeName>
        <fullName evidence="18">CblC</fullName>
    </alternativeName>
    <alternativeName>
        <fullName evidence="17">Cyanocobalamin reductase (cyanide-eliminating)</fullName>
    </alternativeName>
    <alternativeName>
        <fullName evidence="16">Methylmalonic aciduria and homocystinuria type C protein</fullName>
    </alternativeName>
</protein>
<evidence type="ECO:0000256" key="12">
    <source>
        <dbReference type="ARBA" id="ARBA00022827"/>
    </source>
</evidence>
<evidence type="ECO:0000256" key="17">
    <source>
        <dbReference type="ARBA" id="ARBA00031313"/>
    </source>
</evidence>
<dbReference type="Proteomes" id="UP001295444">
    <property type="component" value="Chromosome 08"/>
</dbReference>
<keyword evidence="14" id="KW-0560">Oxidoreductase</keyword>
<keyword evidence="9" id="KW-0846">Cobalamin</keyword>
<keyword evidence="25" id="KW-1185">Reference proteome</keyword>
<evidence type="ECO:0000256" key="11">
    <source>
        <dbReference type="ARBA" id="ARBA00022643"/>
    </source>
</evidence>
<dbReference type="Pfam" id="PF16690">
    <property type="entry name" value="MMACHC"/>
    <property type="match status" value="1"/>
</dbReference>
<dbReference type="EMBL" id="OW240919">
    <property type="protein sequence ID" value="CAH2310560.1"/>
    <property type="molecule type" value="Genomic_DNA"/>
</dbReference>
<dbReference type="EC" id="1.16.1.6" evidence="6"/>
<comment type="subcellular location">
    <subcellularLocation>
        <location evidence="3">Cytoplasm</location>
    </subcellularLocation>
</comment>
<keyword evidence="15" id="KW-0170">Cobalt</keyword>
<evidence type="ECO:0000256" key="23">
    <source>
        <dbReference type="ARBA" id="ARBA00049505"/>
    </source>
</evidence>
<comment type="catalytic activity">
    <reaction evidence="23">
        <text>apo-[alkylcobalamin reductase] + an R-cob(III)alamin + glutathione = cob(I)alamin-[alkylcobalamin reductase] + an S-substituted glutathione + H(+)</text>
        <dbReference type="Rhea" id="RHEA:40719"/>
        <dbReference type="Rhea" id="RHEA-COMP:14730"/>
        <dbReference type="Rhea" id="RHEA-COMP:14731"/>
        <dbReference type="ChEBI" id="CHEBI:15378"/>
        <dbReference type="ChEBI" id="CHEBI:57925"/>
        <dbReference type="ChEBI" id="CHEBI:60488"/>
        <dbReference type="ChEBI" id="CHEBI:83228"/>
        <dbReference type="ChEBI" id="CHEBI:90779"/>
        <dbReference type="ChEBI" id="CHEBI:140785"/>
        <dbReference type="EC" id="2.5.1.151"/>
    </reaction>
    <physiologicalReaction direction="left-to-right" evidence="23">
        <dbReference type="Rhea" id="RHEA:40720"/>
    </physiologicalReaction>
</comment>
<evidence type="ECO:0000256" key="13">
    <source>
        <dbReference type="ARBA" id="ARBA00022857"/>
    </source>
</evidence>
<dbReference type="GO" id="GO:0033787">
    <property type="term" value="F:cyanocobalamin reductase (cyanide-eliminating) (NADP+) activity"/>
    <property type="evidence" value="ECO:0007669"/>
    <property type="project" value="UniProtKB-EC"/>
</dbReference>
<proteinExistence type="inferred from homology"/>
<evidence type="ECO:0000313" key="24">
    <source>
        <dbReference type="EMBL" id="CAH2310560.1"/>
    </source>
</evidence>
<keyword evidence="8" id="KW-0963">Cytoplasm</keyword>
<dbReference type="GO" id="GO:0005737">
    <property type="term" value="C:cytoplasm"/>
    <property type="evidence" value="ECO:0007669"/>
    <property type="project" value="UniProtKB-SubCell"/>
</dbReference>
<evidence type="ECO:0000256" key="6">
    <source>
        <dbReference type="ARBA" id="ARBA00012666"/>
    </source>
</evidence>
<dbReference type="AlphaFoldDB" id="A0AAD1SX52"/>
<evidence type="ECO:0000256" key="9">
    <source>
        <dbReference type="ARBA" id="ARBA00022628"/>
    </source>
</evidence>
<comment type="catalytic activity">
    <reaction evidence="21">
        <text>2 cob(II)alamin-[cyanocobalamin reductase] + 2 hydrogen cyanide + NADP(+) = 2 cyanocob(III)alamin + 2 apo-[cyanocobalamin reductase] + NADPH + H(+)</text>
        <dbReference type="Rhea" id="RHEA:16113"/>
        <dbReference type="Rhea" id="RHEA-COMP:14717"/>
        <dbReference type="Rhea" id="RHEA-COMP:14718"/>
        <dbReference type="ChEBI" id="CHEBI:15378"/>
        <dbReference type="ChEBI" id="CHEBI:16304"/>
        <dbReference type="ChEBI" id="CHEBI:17439"/>
        <dbReference type="ChEBI" id="CHEBI:18407"/>
        <dbReference type="ChEBI" id="CHEBI:57783"/>
        <dbReference type="ChEBI" id="CHEBI:58349"/>
        <dbReference type="ChEBI" id="CHEBI:83228"/>
        <dbReference type="EC" id="1.16.1.6"/>
    </reaction>
    <physiologicalReaction direction="right-to-left" evidence="21">
        <dbReference type="Rhea" id="RHEA:16115"/>
    </physiologicalReaction>
</comment>
<evidence type="ECO:0000256" key="1">
    <source>
        <dbReference type="ARBA" id="ARBA00001917"/>
    </source>
</evidence>
<evidence type="ECO:0000256" key="14">
    <source>
        <dbReference type="ARBA" id="ARBA00023002"/>
    </source>
</evidence>
<evidence type="ECO:0000256" key="8">
    <source>
        <dbReference type="ARBA" id="ARBA00022490"/>
    </source>
</evidence>
<comment type="catalytic activity">
    <reaction evidence="20">
        <text>apo-[alkylcobalamin reductase] + methylcob(III)alamin + glutathione = S-methyl glutathione + cob(I)alamin-[alkylcobalamin reductase] + H(+)</text>
        <dbReference type="Rhea" id="RHEA:63132"/>
        <dbReference type="Rhea" id="RHEA-COMP:14730"/>
        <dbReference type="Rhea" id="RHEA-COMP:14731"/>
        <dbReference type="ChEBI" id="CHEBI:15378"/>
        <dbReference type="ChEBI" id="CHEBI:28115"/>
        <dbReference type="ChEBI" id="CHEBI:57925"/>
        <dbReference type="ChEBI" id="CHEBI:60488"/>
        <dbReference type="ChEBI" id="CHEBI:83228"/>
        <dbReference type="ChEBI" id="CHEBI:141467"/>
        <dbReference type="EC" id="2.5.1.151"/>
    </reaction>
    <physiologicalReaction direction="left-to-right" evidence="20">
        <dbReference type="Rhea" id="RHEA:63133"/>
    </physiologicalReaction>
</comment>
<comment type="cofactor">
    <cofactor evidence="1">
        <name>FMN</name>
        <dbReference type="ChEBI" id="CHEBI:58210"/>
    </cofactor>
</comment>
<evidence type="ECO:0000256" key="3">
    <source>
        <dbReference type="ARBA" id="ARBA00004496"/>
    </source>
</evidence>
<reference evidence="24" key="1">
    <citation type="submission" date="2022-03" db="EMBL/GenBank/DDBJ databases">
        <authorList>
            <person name="Alioto T."/>
            <person name="Alioto T."/>
            <person name="Gomez Garrido J."/>
        </authorList>
    </citation>
    <scope>NUCLEOTIDE SEQUENCE</scope>
</reference>
<sequence>METHVELQEILGPSGFEVYPLQVGWYNAVLDPVFHLSYPEDTLAFVVLSKPSMFECAFKPFLCEQKLQSLRDPIDQCVAYHMSLAKERCPSKKIDVIYDYELHPNRRPKVLMQTAAHVSGAAYYYQRRDVPQDPWGDKKIFGVCIHPRYGGWFAIRAVLVFSEVRAPTLEQLLPIDCIPSREDRIQLLEDFNFRWRDGKYRDVLPVEQRYSAEQILYFATPPAERFKLLEMWGTLPLSPPC</sequence>
<evidence type="ECO:0000256" key="16">
    <source>
        <dbReference type="ARBA" id="ARBA00031056"/>
    </source>
</evidence>
<gene>
    <name evidence="24" type="ORF">PECUL_23A054645</name>
</gene>
<evidence type="ECO:0000256" key="20">
    <source>
        <dbReference type="ARBA" id="ARBA00047294"/>
    </source>
</evidence>
<comment type="cofactor">
    <cofactor evidence="2">
        <name>FAD</name>
        <dbReference type="ChEBI" id="CHEBI:57692"/>
    </cofactor>
</comment>
<accession>A0AAD1SX52</accession>
<dbReference type="CDD" id="cd12959">
    <property type="entry name" value="MMACHC-like"/>
    <property type="match status" value="1"/>
</dbReference>
<comment type="similarity">
    <text evidence="4">Belongs to the MMACHC family.</text>
</comment>
<dbReference type="GO" id="GO:0032451">
    <property type="term" value="F:demethylase activity"/>
    <property type="evidence" value="ECO:0007669"/>
    <property type="project" value="TreeGrafter"/>
</dbReference>
<keyword evidence="13" id="KW-0521">NADP</keyword>
<evidence type="ECO:0000313" key="25">
    <source>
        <dbReference type="Proteomes" id="UP001295444"/>
    </source>
</evidence>
<evidence type="ECO:0000256" key="5">
    <source>
        <dbReference type="ARBA" id="ARBA00012308"/>
    </source>
</evidence>
<dbReference type="GO" id="GO:0071949">
    <property type="term" value="F:FAD binding"/>
    <property type="evidence" value="ECO:0007669"/>
    <property type="project" value="TreeGrafter"/>
</dbReference>
<evidence type="ECO:0000256" key="2">
    <source>
        <dbReference type="ARBA" id="ARBA00001974"/>
    </source>
</evidence>
<evidence type="ECO:0000256" key="21">
    <source>
        <dbReference type="ARBA" id="ARBA00047958"/>
    </source>
</evidence>